<protein>
    <submittedName>
        <fullName evidence="7">TIL domain-containing protein</fullName>
    </submittedName>
</protein>
<evidence type="ECO:0000256" key="1">
    <source>
        <dbReference type="ARBA" id="ARBA00022690"/>
    </source>
</evidence>
<evidence type="ECO:0000256" key="3">
    <source>
        <dbReference type="ARBA" id="ARBA00023157"/>
    </source>
</evidence>
<gene>
    <name evidence="5" type="ORF">SBAD_LOCUS9544</name>
</gene>
<dbReference type="CDD" id="cd19941">
    <property type="entry name" value="TIL"/>
    <property type="match status" value="1"/>
</dbReference>
<evidence type="ECO:0000256" key="2">
    <source>
        <dbReference type="ARBA" id="ARBA00022900"/>
    </source>
</evidence>
<accession>A0A183J0Z6</accession>
<organism evidence="7">
    <name type="scientific">Soboliphyme baturini</name>
    <dbReference type="NCBI Taxonomy" id="241478"/>
    <lineage>
        <taxon>Eukaryota</taxon>
        <taxon>Metazoa</taxon>
        <taxon>Ecdysozoa</taxon>
        <taxon>Nematoda</taxon>
        <taxon>Enoplea</taxon>
        <taxon>Dorylaimia</taxon>
        <taxon>Dioctophymatida</taxon>
        <taxon>Dioctophymatoidea</taxon>
        <taxon>Soboliphymatidae</taxon>
        <taxon>Soboliphyme</taxon>
    </lineage>
</organism>
<dbReference type="EMBL" id="UZAM01012852">
    <property type="protein sequence ID" value="VDP23858.1"/>
    <property type="molecule type" value="Genomic_DNA"/>
</dbReference>
<dbReference type="InterPro" id="IPR002919">
    <property type="entry name" value="TIL_dom"/>
</dbReference>
<dbReference type="WBParaSite" id="SBAD_0000989201-mRNA-1">
    <property type="protein sequence ID" value="SBAD_0000989201-mRNA-1"/>
    <property type="gene ID" value="SBAD_0000989201"/>
</dbReference>
<evidence type="ECO:0000313" key="6">
    <source>
        <dbReference type="Proteomes" id="UP000270296"/>
    </source>
</evidence>
<dbReference type="InterPro" id="IPR051368">
    <property type="entry name" value="SerProtInhib-TIL_Domain"/>
</dbReference>
<dbReference type="Pfam" id="PF01826">
    <property type="entry name" value="TIL"/>
    <property type="match status" value="1"/>
</dbReference>
<dbReference type="SUPFAM" id="SSF57567">
    <property type="entry name" value="Serine protease inhibitors"/>
    <property type="match status" value="1"/>
</dbReference>
<dbReference type="Gene3D" id="2.10.25.10">
    <property type="entry name" value="Laminin"/>
    <property type="match status" value="1"/>
</dbReference>
<proteinExistence type="predicted"/>
<evidence type="ECO:0000313" key="7">
    <source>
        <dbReference type="WBParaSite" id="SBAD_0000989201-mRNA-1"/>
    </source>
</evidence>
<keyword evidence="3" id="KW-1015">Disulfide bond</keyword>
<keyword evidence="1" id="KW-0646">Protease inhibitor</keyword>
<sequence>MADECGENEVYKTCGPVCRETCLDVKMKAPAGQSRRCFSLRCDAGCFCKDGYVLDSLGENGKCIKAEDCP</sequence>
<evidence type="ECO:0000313" key="5">
    <source>
        <dbReference type="EMBL" id="VDP23858.1"/>
    </source>
</evidence>
<dbReference type="AlphaFoldDB" id="A0A183J0Z6"/>
<dbReference type="PANTHER" id="PTHR23259:SF70">
    <property type="entry name" value="ACCESSORY GLAND PROTEIN ACP62F-RELATED"/>
    <property type="match status" value="1"/>
</dbReference>
<dbReference type="GO" id="GO:0004867">
    <property type="term" value="F:serine-type endopeptidase inhibitor activity"/>
    <property type="evidence" value="ECO:0007669"/>
    <property type="project" value="UniProtKB-KW"/>
</dbReference>
<dbReference type="OrthoDB" id="5912264at2759"/>
<name>A0A183J0Z6_9BILA</name>
<dbReference type="InterPro" id="IPR036084">
    <property type="entry name" value="Ser_inhib-like_sf"/>
</dbReference>
<dbReference type="PANTHER" id="PTHR23259">
    <property type="entry name" value="RIDDLE"/>
    <property type="match status" value="1"/>
</dbReference>
<evidence type="ECO:0000259" key="4">
    <source>
        <dbReference type="Pfam" id="PF01826"/>
    </source>
</evidence>
<keyword evidence="2" id="KW-0722">Serine protease inhibitor</keyword>
<keyword evidence="6" id="KW-1185">Reference proteome</keyword>
<dbReference type="Proteomes" id="UP000270296">
    <property type="component" value="Unassembled WGS sequence"/>
</dbReference>
<reference evidence="7" key="1">
    <citation type="submission" date="2016-06" db="UniProtKB">
        <authorList>
            <consortium name="WormBaseParasite"/>
        </authorList>
    </citation>
    <scope>IDENTIFICATION</scope>
</reference>
<feature type="domain" description="TIL" evidence="4">
    <location>
        <begin position="5"/>
        <end position="69"/>
    </location>
</feature>
<reference evidence="5 6" key="2">
    <citation type="submission" date="2018-11" db="EMBL/GenBank/DDBJ databases">
        <authorList>
            <consortium name="Pathogen Informatics"/>
        </authorList>
    </citation>
    <scope>NUCLEOTIDE SEQUENCE [LARGE SCALE GENOMIC DNA]</scope>
</reference>